<feature type="region of interest" description="Disordered" evidence="1">
    <location>
        <begin position="12"/>
        <end position="32"/>
    </location>
</feature>
<dbReference type="InterPro" id="IPR001660">
    <property type="entry name" value="SAM"/>
</dbReference>
<keyword evidence="4" id="KW-1185">Reference proteome</keyword>
<dbReference type="Proteomes" id="UP001218218">
    <property type="component" value="Unassembled WGS sequence"/>
</dbReference>
<name>A0AAD7A4U5_9AGAR</name>
<dbReference type="AlphaFoldDB" id="A0AAD7A4U5"/>
<reference evidence="3" key="1">
    <citation type="submission" date="2023-03" db="EMBL/GenBank/DDBJ databases">
        <title>Massive genome expansion in bonnet fungi (Mycena s.s.) driven by repeated elements and novel gene families across ecological guilds.</title>
        <authorList>
            <consortium name="Lawrence Berkeley National Laboratory"/>
            <person name="Harder C.B."/>
            <person name="Miyauchi S."/>
            <person name="Viragh M."/>
            <person name="Kuo A."/>
            <person name="Thoen E."/>
            <person name="Andreopoulos B."/>
            <person name="Lu D."/>
            <person name="Skrede I."/>
            <person name="Drula E."/>
            <person name="Henrissat B."/>
            <person name="Morin E."/>
            <person name="Kohler A."/>
            <person name="Barry K."/>
            <person name="LaButti K."/>
            <person name="Morin E."/>
            <person name="Salamov A."/>
            <person name="Lipzen A."/>
            <person name="Mereny Z."/>
            <person name="Hegedus B."/>
            <person name="Baldrian P."/>
            <person name="Stursova M."/>
            <person name="Weitz H."/>
            <person name="Taylor A."/>
            <person name="Grigoriev I.V."/>
            <person name="Nagy L.G."/>
            <person name="Martin F."/>
            <person name="Kauserud H."/>
        </authorList>
    </citation>
    <scope>NUCLEOTIDE SEQUENCE</scope>
    <source>
        <strain evidence="3">CBHHK002</strain>
    </source>
</reference>
<gene>
    <name evidence="3" type="ORF">DFH08DRAFT_959564</name>
</gene>
<dbReference type="PROSITE" id="PS50105">
    <property type="entry name" value="SAM_DOMAIN"/>
    <property type="match status" value="1"/>
</dbReference>
<evidence type="ECO:0000259" key="2">
    <source>
        <dbReference type="PROSITE" id="PS50105"/>
    </source>
</evidence>
<organism evidence="3 4">
    <name type="scientific">Mycena albidolilacea</name>
    <dbReference type="NCBI Taxonomy" id="1033008"/>
    <lineage>
        <taxon>Eukaryota</taxon>
        <taxon>Fungi</taxon>
        <taxon>Dikarya</taxon>
        <taxon>Basidiomycota</taxon>
        <taxon>Agaricomycotina</taxon>
        <taxon>Agaricomycetes</taxon>
        <taxon>Agaricomycetidae</taxon>
        <taxon>Agaricales</taxon>
        <taxon>Marasmiineae</taxon>
        <taxon>Mycenaceae</taxon>
        <taxon>Mycena</taxon>
    </lineage>
</organism>
<evidence type="ECO:0000256" key="1">
    <source>
        <dbReference type="SAM" id="MobiDB-lite"/>
    </source>
</evidence>
<accession>A0AAD7A4U5</accession>
<feature type="domain" description="SAM" evidence="2">
    <location>
        <begin position="37"/>
        <end position="113"/>
    </location>
</feature>
<dbReference type="EMBL" id="JARIHO010000016">
    <property type="protein sequence ID" value="KAJ7349409.1"/>
    <property type="molecule type" value="Genomic_DNA"/>
</dbReference>
<sequence length="120" mass="13698">MPPWMYMPSWMMQAPPPAPTPPTTAVSAPTPSPPCKWKFPAITEWLEGLDSDEDRSADSLNYQQYGRTFADIGIIRLDDLLEVETAEKLQELTKMNWGTAKRLIKFVKEDNQKSKKARVE</sequence>
<evidence type="ECO:0000313" key="4">
    <source>
        <dbReference type="Proteomes" id="UP001218218"/>
    </source>
</evidence>
<protein>
    <recommendedName>
        <fullName evidence="2">SAM domain-containing protein</fullName>
    </recommendedName>
</protein>
<proteinExistence type="predicted"/>
<comment type="caution">
    <text evidence="3">The sequence shown here is derived from an EMBL/GenBank/DDBJ whole genome shotgun (WGS) entry which is preliminary data.</text>
</comment>
<evidence type="ECO:0000313" key="3">
    <source>
        <dbReference type="EMBL" id="KAJ7349409.1"/>
    </source>
</evidence>